<comment type="caution">
    <text evidence="5">The sequence shown here is derived from an EMBL/GenBank/DDBJ whole genome shotgun (WGS) entry which is preliminary data.</text>
</comment>
<dbReference type="STRING" id="280332.CQ12_00735"/>
<dbReference type="RefSeq" id="WP_057836364.1">
    <property type="nucleotide sequence ID" value="NZ_LLXZ01000102.1"/>
</dbReference>
<dbReference type="Gene3D" id="1.10.10.10">
    <property type="entry name" value="Winged helix-like DNA-binding domain superfamily/Winged helix DNA-binding domain"/>
    <property type="match status" value="1"/>
</dbReference>
<dbReference type="CDD" id="cd06170">
    <property type="entry name" value="LuxR_C_like"/>
    <property type="match status" value="1"/>
</dbReference>
<accession>A0A0R3LI02</accession>
<keyword evidence="3" id="KW-0804">Transcription</keyword>
<proteinExistence type="predicted"/>
<evidence type="ECO:0000259" key="4">
    <source>
        <dbReference type="PROSITE" id="PS50043"/>
    </source>
</evidence>
<dbReference type="SMART" id="SM00421">
    <property type="entry name" value="HTH_LUXR"/>
    <property type="match status" value="1"/>
</dbReference>
<protein>
    <submittedName>
        <fullName evidence="5">ATP-dependent transcriptional regulator</fullName>
    </submittedName>
</protein>
<dbReference type="EMBL" id="LLXZ01000102">
    <property type="protein sequence ID" value="KRR07346.1"/>
    <property type="molecule type" value="Genomic_DNA"/>
</dbReference>
<dbReference type="Pfam" id="PF00196">
    <property type="entry name" value="GerE"/>
    <property type="match status" value="1"/>
</dbReference>
<gene>
    <name evidence="5" type="ORF">CQ12_00735</name>
</gene>
<dbReference type="GO" id="GO:0006355">
    <property type="term" value="P:regulation of DNA-templated transcription"/>
    <property type="evidence" value="ECO:0007669"/>
    <property type="project" value="InterPro"/>
</dbReference>
<dbReference type="InterPro" id="IPR036388">
    <property type="entry name" value="WH-like_DNA-bd_sf"/>
</dbReference>
<dbReference type="Proteomes" id="UP000050863">
    <property type="component" value="Unassembled WGS sequence"/>
</dbReference>
<dbReference type="PROSITE" id="PS00622">
    <property type="entry name" value="HTH_LUXR_1"/>
    <property type="match status" value="1"/>
</dbReference>
<dbReference type="PANTHER" id="PTHR44688:SF16">
    <property type="entry name" value="DNA-BINDING TRANSCRIPTIONAL ACTIVATOR DEVR_DOSR"/>
    <property type="match status" value="1"/>
</dbReference>
<dbReference type="SUPFAM" id="SSF46894">
    <property type="entry name" value="C-terminal effector domain of the bipartite response regulators"/>
    <property type="match status" value="1"/>
</dbReference>
<sequence>MIALLGRSDQATTQAIHFARGILEGSATAFYEVDSHLNQNRFVLSGGVPTGFHDQYLAGMNRLDPLHPRAAAKQPFARLSVAIDQCGTADAATYRTFAGQCGIADMIEFFFRRNDRIVAGMCVLWGQGCKIPDGTMNIAEKIHDYLEFNLTSRLSSTSDEPARYGLTARELEVVELLCCGRTNREISECLNIGLATVKTHLIHIFEKLGVETRSAVVALMSRPH</sequence>
<evidence type="ECO:0000256" key="3">
    <source>
        <dbReference type="ARBA" id="ARBA00023163"/>
    </source>
</evidence>
<dbReference type="GO" id="GO:0003677">
    <property type="term" value="F:DNA binding"/>
    <property type="evidence" value="ECO:0007669"/>
    <property type="project" value="UniProtKB-KW"/>
</dbReference>
<reference evidence="5 6" key="1">
    <citation type="submission" date="2014-03" db="EMBL/GenBank/DDBJ databases">
        <title>Bradyrhizobium valentinum sp. nov., isolated from effective nodules of Lupinus mariae-josephae, a lupine endemic of basic-lime soils in Eastern Spain.</title>
        <authorList>
            <person name="Duran D."/>
            <person name="Rey L."/>
            <person name="Navarro A."/>
            <person name="Busquets A."/>
            <person name="Imperial J."/>
            <person name="Ruiz-Argueso T."/>
        </authorList>
    </citation>
    <scope>NUCLEOTIDE SEQUENCE [LARGE SCALE GENOMIC DNA]</scope>
    <source>
        <strain evidence="5 6">PAC68</strain>
    </source>
</reference>
<keyword evidence="2" id="KW-0238">DNA-binding</keyword>
<dbReference type="PANTHER" id="PTHR44688">
    <property type="entry name" value="DNA-BINDING TRANSCRIPTIONAL ACTIVATOR DEVR_DOSR"/>
    <property type="match status" value="1"/>
</dbReference>
<dbReference type="PRINTS" id="PR00038">
    <property type="entry name" value="HTHLUXR"/>
</dbReference>
<dbReference type="InterPro" id="IPR000792">
    <property type="entry name" value="Tscrpt_reg_LuxR_C"/>
</dbReference>
<dbReference type="AlphaFoldDB" id="A0A0R3LI02"/>
<keyword evidence="6" id="KW-1185">Reference proteome</keyword>
<keyword evidence="1" id="KW-0805">Transcription regulation</keyword>
<evidence type="ECO:0000256" key="1">
    <source>
        <dbReference type="ARBA" id="ARBA00023015"/>
    </source>
</evidence>
<name>A0A0R3LI02_9BRAD</name>
<organism evidence="5 6">
    <name type="scientific">Bradyrhizobium jicamae</name>
    <dbReference type="NCBI Taxonomy" id="280332"/>
    <lineage>
        <taxon>Bacteria</taxon>
        <taxon>Pseudomonadati</taxon>
        <taxon>Pseudomonadota</taxon>
        <taxon>Alphaproteobacteria</taxon>
        <taxon>Hyphomicrobiales</taxon>
        <taxon>Nitrobacteraceae</taxon>
        <taxon>Bradyrhizobium</taxon>
    </lineage>
</organism>
<dbReference type="OrthoDB" id="5497412at2"/>
<evidence type="ECO:0000256" key="2">
    <source>
        <dbReference type="ARBA" id="ARBA00023125"/>
    </source>
</evidence>
<dbReference type="PROSITE" id="PS50043">
    <property type="entry name" value="HTH_LUXR_2"/>
    <property type="match status" value="1"/>
</dbReference>
<feature type="domain" description="HTH luxR-type" evidence="4">
    <location>
        <begin position="158"/>
        <end position="224"/>
    </location>
</feature>
<evidence type="ECO:0000313" key="5">
    <source>
        <dbReference type="EMBL" id="KRR07346.1"/>
    </source>
</evidence>
<dbReference type="InterPro" id="IPR016032">
    <property type="entry name" value="Sig_transdc_resp-reg_C-effctor"/>
</dbReference>
<evidence type="ECO:0000313" key="6">
    <source>
        <dbReference type="Proteomes" id="UP000050863"/>
    </source>
</evidence>